<reference evidence="2 3" key="1">
    <citation type="submission" date="2018-09" db="EMBL/GenBank/DDBJ databases">
        <authorList>
            <person name="Zhu H."/>
        </authorList>
    </citation>
    <scope>NUCLEOTIDE SEQUENCE [LARGE SCALE GENOMIC DNA]</scope>
    <source>
        <strain evidence="2 3">K2W22B-5</strain>
    </source>
</reference>
<evidence type="ECO:0000256" key="1">
    <source>
        <dbReference type="SAM" id="MobiDB-lite"/>
    </source>
</evidence>
<name>A0A418VMJ6_9PROT</name>
<feature type="compositionally biased region" description="Pro residues" evidence="1">
    <location>
        <begin position="1"/>
        <end position="11"/>
    </location>
</feature>
<evidence type="ECO:0000313" key="3">
    <source>
        <dbReference type="Proteomes" id="UP000283458"/>
    </source>
</evidence>
<accession>A0A418VMJ6</accession>
<feature type="region of interest" description="Disordered" evidence="1">
    <location>
        <begin position="283"/>
        <end position="342"/>
    </location>
</feature>
<dbReference type="OrthoDB" id="8479549at2"/>
<feature type="compositionally biased region" description="Low complexity" evidence="1">
    <location>
        <begin position="117"/>
        <end position="129"/>
    </location>
</feature>
<gene>
    <name evidence="2" type="ORF">D3877_26770</name>
</gene>
<feature type="compositionally biased region" description="Low complexity" evidence="1">
    <location>
        <begin position="173"/>
        <end position="203"/>
    </location>
</feature>
<feature type="region of interest" description="Disordered" evidence="1">
    <location>
        <begin position="1"/>
        <end position="24"/>
    </location>
</feature>
<organism evidence="2 3">
    <name type="scientific">Azospirillum cavernae</name>
    <dbReference type="NCBI Taxonomy" id="2320860"/>
    <lineage>
        <taxon>Bacteria</taxon>
        <taxon>Pseudomonadati</taxon>
        <taxon>Pseudomonadota</taxon>
        <taxon>Alphaproteobacteria</taxon>
        <taxon>Rhodospirillales</taxon>
        <taxon>Azospirillaceae</taxon>
        <taxon>Azospirillum</taxon>
    </lineage>
</organism>
<sequence length="611" mass="61188">MGGAIPPPVAPAAPTATTGPAAAPAAPVGEATVAKLPDRLQDISRPVVLTGTVAGETPEGLTRIRTAAGEVLLDSPTPLPVDKPVTLQITPGSTGSAQGQTAKPTALVLLQSLATPTAAGSAGGTPSPTIGGSQTPSVILPTPTATPMVPTLPLLTVGTVVPALVLAAATSSRPPTASGAAAPNQPTVPGTTVAAPPSGSAPAAGGGAAAPAPPTGAGASPSAAMPLPSAPMPDASVELGGDAAHPGAETPTLKPTNPETRPEAPDLPRGATVALKILTVTLPPANPQNQPRDAGQGQPQPQGGQGGGDGQPLPPPGDDTADLAPDTPILRGTVAGTTPQGQPILATKQGMLALNVPASLPQGSTVTAALTDLARATQAAAPPGGDPLAPMSERDWPALRQAMAALVNSDPAAARALQATMPQPNRKLTAALSFFMAAIQGGDARSWLGEDATSALEKSGRRDLLAQLEKDFESVKQQAAESLPGDWRPYTLPMMDANGVKPIHVYVHPLKGDEEGGEGKEKAKPGSRFLIDLEMSRLGPMQLDGLVRPNHFDLILRSHAGLPPDLRVQLIQVFADSVRAVGYSGGLSFQSGAKSWVKLTRAGRAGLGVSA</sequence>
<keyword evidence="3" id="KW-1185">Reference proteome</keyword>
<dbReference type="AlphaFoldDB" id="A0A418VMJ6"/>
<feature type="region of interest" description="Disordered" evidence="1">
    <location>
        <begin position="117"/>
        <end position="144"/>
    </location>
</feature>
<dbReference type="Proteomes" id="UP000283458">
    <property type="component" value="Unassembled WGS sequence"/>
</dbReference>
<dbReference type="EMBL" id="QYUL01000005">
    <property type="protein sequence ID" value="RJF77400.1"/>
    <property type="molecule type" value="Genomic_DNA"/>
</dbReference>
<protein>
    <recommendedName>
        <fullName evidence="4">Flagellar hook-length control protein FliK</fullName>
    </recommendedName>
</protein>
<dbReference type="RefSeq" id="WP_119833843.1">
    <property type="nucleotide sequence ID" value="NZ_QYUL01000005.1"/>
</dbReference>
<feature type="compositionally biased region" description="Low complexity" evidence="1">
    <location>
        <begin position="290"/>
        <end position="302"/>
    </location>
</feature>
<feature type="compositionally biased region" description="Low complexity" evidence="1">
    <location>
        <begin position="215"/>
        <end position="236"/>
    </location>
</feature>
<proteinExistence type="predicted"/>
<comment type="caution">
    <text evidence="2">The sequence shown here is derived from an EMBL/GenBank/DDBJ whole genome shotgun (WGS) entry which is preliminary data.</text>
</comment>
<evidence type="ECO:0008006" key="4">
    <source>
        <dbReference type="Google" id="ProtNLM"/>
    </source>
</evidence>
<feature type="compositionally biased region" description="Low complexity" evidence="1">
    <location>
        <begin position="12"/>
        <end position="24"/>
    </location>
</feature>
<evidence type="ECO:0000313" key="2">
    <source>
        <dbReference type="EMBL" id="RJF77400.1"/>
    </source>
</evidence>
<feature type="region of interest" description="Disordered" evidence="1">
    <location>
        <begin position="173"/>
        <end position="267"/>
    </location>
</feature>